<name>A0A835U4H9_VANPL</name>
<dbReference type="EMBL" id="JADCNM010000306">
    <property type="protein sequence ID" value="KAG0448463.1"/>
    <property type="molecule type" value="Genomic_DNA"/>
</dbReference>
<dbReference type="SMART" id="SM00380">
    <property type="entry name" value="AP2"/>
    <property type="match status" value="1"/>
</dbReference>
<evidence type="ECO:0000313" key="10">
    <source>
        <dbReference type="Proteomes" id="UP000636800"/>
    </source>
</evidence>
<dbReference type="OrthoDB" id="1920676at2759"/>
<dbReference type="InterPro" id="IPR001471">
    <property type="entry name" value="AP2/ERF_dom"/>
</dbReference>
<dbReference type="PRINTS" id="PR00367">
    <property type="entry name" value="ETHRSPELEMNT"/>
</dbReference>
<dbReference type="Pfam" id="PF00847">
    <property type="entry name" value="AP2"/>
    <property type="match status" value="1"/>
</dbReference>
<dbReference type="PROSITE" id="PS51032">
    <property type="entry name" value="AP2_ERF"/>
    <property type="match status" value="1"/>
</dbReference>
<keyword evidence="2" id="KW-0805">Transcription regulation</keyword>
<protein>
    <recommendedName>
        <fullName evidence="7">AP2/ERF domain-containing protein</fullName>
    </recommendedName>
</protein>
<dbReference type="Gene3D" id="3.30.730.10">
    <property type="entry name" value="AP2/ERF domain"/>
    <property type="match status" value="1"/>
</dbReference>
<dbReference type="FunFam" id="3.30.730.10:FF:000001">
    <property type="entry name" value="Ethylene-responsive transcription factor 2"/>
    <property type="match status" value="1"/>
</dbReference>
<evidence type="ECO:0000256" key="2">
    <source>
        <dbReference type="ARBA" id="ARBA00023015"/>
    </source>
</evidence>
<keyword evidence="10" id="KW-1185">Reference proteome</keyword>
<accession>A0A835U4H9</accession>
<evidence type="ECO:0000256" key="5">
    <source>
        <dbReference type="ARBA" id="ARBA00023242"/>
    </source>
</evidence>
<comment type="caution">
    <text evidence="8">The sequence shown here is derived from an EMBL/GenBank/DDBJ whole genome shotgun (WGS) entry which is preliminary data.</text>
</comment>
<dbReference type="GO" id="GO:0005634">
    <property type="term" value="C:nucleus"/>
    <property type="evidence" value="ECO:0007669"/>
    <property type="project" value="UniProtKB-SubCell"/>
</dbReference>
<evidence type="ECO:0000256" key="4">
    <source>
        <dbReference type="ARBA" id="ARBA00023163"/>
    </source>
</evidence>
<evidence type="ECO:0000256" key="6">
    <source>
        <dbReference type="SAM" id="MobiDB-lite"/>
    </source>
</evidence>
<dbReference type="AlphaFoldDB" id="A0A835U4H9"/>
<dbReference type="InterPro" id="IPR016177">
    <property type="entry name" value="DNA-bd_dom_sf"/>
</dbReference>
<dbReference type="InterPro" id="IPR050913">
    <property type="entry name" value="AP2/ERF_ERF"/>
</dbReference>
<dbReference type="InterPro" id="IPR036955">
    <property type="entry name" value="AP2/ERF_dom_sf"/>
</dbReference>
<evidence type="ECO:0000256" key="1">
    <source>
        <dbReference type="ARBA" id="ARBA00004123"/>
    </source>
</evidence>
<dbReference type="CDD" id="cd00018">
    <property type="entry name" value="AP2"/>
    <property type="match status" value="1"/>
</dbReference>
<dbReference type="Proteomes" id="UP000636800">
    <property type="component" value="Unassembled WGS sequence"/>
</dbReference>
<dbReference type="SUPFAM" id="SSF54171">
    <property type="entry name" value="DNA-binding domain"/>
    <property type="match status" value="1"/>
</dbReference>
<dbReference type="PANTHER" id="PTHR31194">
    <property type="entry name" value="SHN SHINE , DNA BINDING / TRANSCRIPTION FACTOR"/>
    <property type="match status" value="1"/>
</dbReference>
<evidence type="ECO:0000259" key="7">
    <source>
        <dbReference type="PROSITE" id="PS51032"/>
    </source>
</evidence>
<sequence>MVQSKKFRGVRQRHWGSWVSEIRHPLLKRRVWLGTFETAEDAARAYDEAAVLMSGRNAKTNFPVAANASSGLSEVLSAKLRRCCKAPSPSLTCLRLDTESSHIGVWQKRAGARADSSWVMTVEFNQPTAPPPPPTAGNSDSSVVEEGEEDQNSIALQMIEELLHRTSATMEPQNQAVPCANLLH</sequence>
<organism evidence="8 11">
    <name type="scientific">Vanilla planifolia</name>
    <name type="common">Vanilla</name>
    <dbReference type="NCBI Taxonomy" id="51239"/>
    <lineage>
        <taxon>Eukaryota</taxon>
        <taxon>Viridiplantae</taxon>
        <taxon>Streptophyta</taxon>
        <taxon>Embryophyta</taxon>
        <taxon>Tracheophyta</taxon>
        <taxon>Spermatophyta</taxon>
        <taxon>Magnoliopsida</taxon>
        <taxon>Liliopsida</taxon>
        <taxon>Asparagales</taxon>
        <taxon>Orchidaceae</taxon>
        <taxon>Vanilloideae</taxon>
        <taxon>Vanilleae</taxon>
        <taxon>Vanilla</taxon>
    </lineage>
</organism>
<proteinExistence type="predicted"/>
<dbReference type="PANTHER" id="PTHR31194:SF204">
    <property type="entry name" value="ETHYLENE-RESPONSIVE TRANSCRIPTION FACTOR WIN1"/>
    <property type="match status" value="1"/>
</dbReference>
<keyword evidence="4" id="KW-0804">Transcription</keyword>
<dbReference type="EMBL" id="JADCNL010000305">
    <property type="protein sequence ID" value="KAG0448584.1"/>
    <property type="molecule type" value="Genomic_DNA"/>
</dbReference>
<feature type="region of interest" description="Disordered" evidence="6">
    <location>
        <begin position="124"/>
        <end position="150"/>
    </location>
</feature>
<dbReference type="Proteomes" id="UP000639772">
    <property type="component" value="Unassembled WGS sequence"/>
</dbReference>
<feature type="domain" description="AP2/ERF" evidence="7">
    <location>
        <begin position="6"/>
        <end position="63"/>
    </location>
</feature>
<evidence type="ECO:0000256" key="3">
    <source>
        <dbReference type="ARBA" id="ARBA00023125"/>
    </source>
</evidence>
<keyword evidence="3" id="KW-0238">DNA-binding</keyword>
<dbReference type="GO" id="GO:0003700">
    <property type="term" value="F:DNA-binding transcription factor activity"/>
    <property type="evidence" value="ECO:0007669"/>
    <property type="project" value="InterPro"/>
</dbReference>
<keyword evidence="5" id="KW-0539">Nucleus</keyword>
<gene>
    <name evidence="9" type="ORF">HPP92_027754</name>
    <name evidence="8" type="ORF">HPP92_027812</name>
</gene>
<evidence type="ECO:0000313" key="8">
    <source>
        <dbReference type="EMBL" id="KAG0448463.1"/>
    </source>
</evidence>
<comment type="subcellular location">
    <subcellularLocation>
        <location evidence="1">Nucleus</location>
    </subcellularLocation>
</comment>
<evidence type="ECO:0000313" key="11">
    <source>
        <dbReference type="Proteomes" id="UP000639772"/>
    </source>
</evidence>
<evidence type="ECO:0000313" key="9">
    <source>
        <dbReference type="EMBL" id="KAG0448584.1"/>
    </source>
</evidence>
<reference evidence="10 11" key="1">
    <citation type="journal article" date="2020" name="Nat. Food">
        <title>A phased Vanilla planifolia genome enables genetic improvement of flavour and production.</title>
        <authorList>
            <person name="Hasing T."/>
            <person name="Tang H."/>
            <person name="Brym M."/>
            <person name="Khazi F."/>
            <person name="Huang T."/>
            <person name="Chambers A.H."/>
        </authorList>
    </citation>
    <scope>NUCLEOTIDE SEQUENCE [LARGE SCALE GENOMIC DNA]</scope>
    <source>
        <tissue evidence="8">Leaf</tissue>
    </source>
</reference>
<dbReference type="GO" id="GO:0003677">
    <property type="term" value="F:DNA binding"/>
    <property type="evidence" value="ECO:0007669"/>
    <property type="project" value="UniProtKB-KW"/>
</dbReference>